<protein>
    <submittedName>
        <fullName evidence="1">Uncharacterized protein</fullName>
    </submittedName>
</protein>
<dbReference type="Proteomes" id="UP000000493">
    <property type="component" value="Chromosome"/>
</dbReference>
<name>A0A7U3ZQE3_RUNSL</name>
<sequence>MKNYSVIFQKVNYFATEGVFRLIASKKKKAIKSFGGFCVIDASDCVARLLCYALRYCYRPGRGAVGSLTKDARLRLNGLFSLMSVENYLKSNPECTSCDLSGSLPVYKISGWLSDPIPGFTILTGQQTVGFAIMPKFFPLGVPMQFPPQPPRYKS</sequence>
<reference evidence="2" key="1">
    <citation type="submission" date="2011-06" db="EMBL/GenBank/DDBJ databases">
        <title>The complete genome of chromosome of Runella slithyformis DSM 19594.</title>
        <authorList>
            <consortium name="US DOE Joint Genome Institute (JGI-PGF)"/>
            <person name="Lucas S."/>
            <person name="Han J."/>
            <person name="Lapidus A."/>
            <person name="Bruce D."/>
            <person name="Goodwin L."/>
            <person name="Pitluck S."/>
            <person name="Peters L."/>
            <person name="Kyrpides N."/>
            <person name="Mavromatis K."/>
            <person name="Ivanova N."/>
            <person name="Ovchinnikova G."/>
            <person name="Zhang X."/>
            <person name="Misra M."/>
            <person name="Detter J.C."/>
            <person name="Tapia R."/>
            <person name="Han C."/>
            <person name="Land M."/>
            <person name="Hauser L."/>
            <person name="Markowitz V."/>
            <person name="Cheng J.-F."/>
            <person name="Hugenholtz P."/>
            <person name="Woyke T."/>
            <person name="Wu D."/>
            <person name="Tindall B."/>
            <person name="Faehrich R."/>
            <person name="Brambilla E."/>
            <person name="Klenk H.-P."/>
            <person name="Eisen J.A."/>
        </authorList>
    </citation>
    <scope>NUCLEOTIDE SEQUENCE [LARGE SCALE GENOMIC DNA]</scope>
    <source>
        <strain evidence="2">ATCC 29530 / DSM 19594 / LMG 11500 / NCIMB 11436 / LSU 4</strain>
    </source>
</reference>
<gene>
    <name evidence="1" type="ordered locus">Runsl_5152</name>
</gene>
<keyword evidence="2" id="KW-1185">Reference proteome</keyword>
<dbReference type="AlphaFoldDB" id="A0A7U3ZQE3"/>
<dbReference type="KEGG" id="rsi:Runsl_5152"/>
<proteinExistence type="predicted"/>
<reference evidence="1 2" key="2">
    <citation type="journal article" date="2012" name="Stand. Genomic Sci.">
        <title>Complete genome sequence of the aquatic bacterium Runella slithyformis type strain (LSU 4(T)).</title>
        <authorList>
            <person name="Copeland A."/>
            <person name="Zhang X."/>
            <person name="Misra M."/>
            <person name="Lapidus A."/>
            <person name="Nolan M."/>
            <person name="Lucas S."/>
            <person name="Deshpande S."/>
            <person name="Cheng J.F."/>
            <person name="Tapia R."/>
            <person name="Goodwin L.A."/>
            <person name="Pitluck S."/>
            <person name="Liolios K."/>
            <person name="Pagani I."/>
            <person name="Ivanova N."/>
            <person name="Mikhailova N."/>
            <person name="Pati A."/>
            <person name="Chen A."/>
            <person name="Palaniappan K."/>
            <person name="Land M."/>
            <person name="Hauser L."/>
            <person name="Pan C."/>
            <person name="Jeffries C.D."/>
            <person name="Detter J.C."/>
            <person name="Brambilla E.M."/>
            <person name="Rohde M."/>
            <person name="Djao O.D."/>
            <person name="Goker M."/>
            <person name="Sikorski J."/>
            <person name="Tindall B.J."/>
            <person name="Woyke T."/>
            <person name="Bristow J."/>
            <person name="Eisen J.A."/>
            <person name="Markowitz V."/>
            <person name="Hugenholtz P."/>
            <person name="Kyrpides N.C."/>
            <person name="Klenk H.P."/>
            <person name="Mavromatis K."/>
        </authorList>
    </citation>
    <scope>NUCLEOTIDE SEQUENCE [LARGE SCALE GENOMIC DNA]</scope>
    <source>
        <strain evidence="2">ATCC 29530 / DSM 19594 / LMG 11500 / NCIMB 11436 / LSU 4</strain>
    </source>
</reference>
<dbReference type="EMBL" id="CP002859">
    <property type="protein sequence ID" value="AEI51452.1"/>
    <property type="molecule type" value="Genomic_DNA"/>
</dbReference>
<evidence type="ECO:0000313" key="1">
    <source>
        <dbReference type="EMBL" id="AEI51452.1"/>
    </source>
</evidence>
<accession>A0A7U3ZQE3</accession>
<evidence type="ECO:0000313" key="2">
    <source>
        <dbReference type="Proteomes" id="UP000000493"/>
    </source>
</evidence>
<organism evidence="1 2">
    <name type="scientific">Runella slithyformis (strain ATCC 29530 / DSM 19594 / LMG 11500 / NCIMB 11436 / LSU 4)</name>
    <dbReference type="NCBI Taxonomy" id="761193"/>
    <lineage>
        <taxon>Bacteria</taxon>
        <taxon>Pseudomonadati</taxon>
        <taxon>Bacteroidota</taxon>
        <taxon>Cytophagia</taxon>
        <taxon>Cytophagales</taxon>
        <taxon>Spirosomataceae</taxon>
        <taxon>Runella</taxon>
    </lineage>
</organism>